<feature type="repeat" description="Solcar" evidence="10">
    <location>
        <begin position="194"/>
        <end position="279"/>
    </location>
</feature>
<dbReference type="GO" id="GO:0005743">
    <property type="term" value="C:mitochondrial inner membrane"/>
    <property type="evidence" value="ECO:0007669"/>
    <property type="project" value="UniProtKB-SubCell"/>
</dbReference>
<proteinExistence type="inferred from homology"/>
<comment type="subcellular location">
    <subcellularLocation>
        <location evidence="1">Mitochondrion inner membrane</location>
        <topology evidence="1">Multi-pass membrane protein</topology>
    </subcellularLocation>
</comment>
<evidence type="ECO:0000313" key="12">
    <source>
        <dbReference type="EMBL" id="KAK9881750.1"/>
    </source>
</evidence>
<evidence type="ECO:0000256" key="2">
    <source>
        <dbReference type="ARBA" id="ARBA00006375"/>
    </source>
</evidence>
<dbReference type="AlphaFoldDB" id="A0AAW1UP59"/>
<evidence type="ECO:0000256" key="3">
    <source>
        <dbReference type="ARBA" id="ARBA00022448"/>
    </source>
</evidence>
<dbReference type="Proteomes" id="UP001431783">
    <property type="component" value="Unassembled WGS sequence"/>
</dbReference>
<evidence type="ECO:0000256" key="7">
    <source>
        <dbReference type="ARBA" id="ARBA00022989"/>
    </source>
</evidence>
<dbReference type="PANTHER" id="PTHR46131">
    <property type="entry name" value="SD08549P"/>
    <property type="match status" value="1"/>
</dbReference>
<evidence type="ECO:0000256" key="6">
    <source>
        <dbReference type="ARBA" id="ARBA00022792"/>
    </source>
</evidence>
<evidence type="ECO:0000256" key="1">
    <source>
        <dbReference type="ARBA" id="ARBA00004448"/>
    </source>
</evidence>
<dbReference type="InterPro" id="IPR018108">
    <property type="entry name" value="MCP_transmembrane"/>
</dbReference>
<dbReference type="InterPro" id="IPR052465">
    <property type="entry name" value="Mito_NAD+_Carrier"/>
</dbReference>
<feature type="repeat" description="Solcar" evidence="10">
    <location>
        <begin position="96"/>
        <end position="181"/>
    </location>
</feature>
<organism evidence="12 13">
    <name type="scientific">Henosepilachna vigintioctopunctata</name>
    <dbReference type="NCBI Taxonomy" id="420089"/>
    <lineage>
        <taxon>Eukaryota</taxon>
        <taxon>Metazoa</taxon>
        <taxon>Ecdysozoa</taxon>
        <taxon>Arthropoda</taxon>
        <taxon>Hexapoda</taxon>
        <taxon>Insecta</taxon>
        <taxon>Pterygota</taxon>
        <taxon>Neoptera</taxon>
        <taxon>Endopterygota</taxon>
        <taxon>Coleoptera</taxon>
        <taxon>Polyphaga</taxon>
        <taxon>Cucujiformia</taxon>
        <taxon>Coccinelloidea</taxon>
        <taxon>Coccinellidae</taxon>
        <taxon>Epilachninae</taxon>
        <taxon>Epilachnini</taxon>
        <taxon>Henosepilachna</taxon>
    </lineage>
</organism>
<evidence type="ECO:0000256" key="11">
    <source>
        <dbReference type="RuleBase" id="RU000488"/>
    </source>
</evidence>
<sequence>MAPPDSRYFWPRRKKDLLCNQLAIISGVILTYPLTKISLRQMLYGQIAKKVTFYTINEGIFVLYRGILPQIMQRCFSITSTYMVHQNITMDLKDYPKHKAGIYAGSLLGSLDSILMPFERVQVILADKGYNQIYKNTWHCFYSLVNEHGFKELYRGFEIIYLRNILVGIIVISLYRDKEKLQVTEQRKQSFILGKSVSQIFLDSVQNTMITTIMHPLNVLRVFLHKQIGERYMHSHIALKKVYKENGVNFFFNGLYINMFRSWMSWTVIAFSNEIYKNLYSDYVQ</sequence>
<dbReference type="SUPFAM" id="SSF103506">
    <property type="entry name" value="Mitochondrial carrier"/>
    <property type="match status" value="1"/>
</dbReference>
<dbReference type="PROSITE" id="PS50920">
    <property type="entry name" value="SOLCAR"/>
    <property type="match status" value="2"/>
</dbReference>
<keyword evidence="13" id="KW-1185">Reference proteome</keyword>
<keyword evidence="7" id="KW-1133">Transmembrane helix</keyword>
<comment type="caution">
    <text evidence="12">The sequence shown here is derived from an EMBL/GenBank/DDBJ whole genome shotgun (WGS) entry which is preliminary data.</text>
</comment>
<name>A0AAW1UP59_9CUCU</name>
<evidence type="ECO:0000256" key="4">
    <source>
        <dbReference type="ARBA" id="ARBA00022692"/>
    </source>
</evidence>
<dbReference type="Pfam" id="PF00153">
    <property type="entry name" value="Mito_carr"/>
    <property type="match status" value="2"/>
</dbReference>
<gene>
    <name evidence="12" type="ORF">WA026_017271</name>
</gene>
<evidence type="ECO:0000256" key="9">
    <source>
        <dbReference type="ARBA" id="ARBA00023136"/>
    </source>
</evidence>
<accession>A0AAW1UP59</accession>
<evidence type="ECO:0008006" key="14">
    <source>
        <dbReference type="Google" id="ProtNLM"/>
    </source>
</evidence>
<dbReference type="PANTHER" id="PTHR46131:SF1">
    <property type="entry name" value="SD08549P"/>
    <property type="match status" value="1"/>
</dbReference>
<reference evidence="12 13" key="1">
    <citation type="submission" date="2023-03" db="EMBL/GenBank/DDBJ databases">
        <title>Genome insight into feeding habits of ladybird beetles.</title>
        <authorList>
            <person name="Li H.-S."/>
            <person name="Huang Y.-H."/>
            <person name="Pang H."/>
        </authorList>
    </citation>
    <scope>NUCLEOTIDE SEQUENCE [LARGE SCALE GENOMIC DNA]</scope>
    <source>
        <strain evidence="12">SYSU_2023b</strain>
        <tissue evidence="12">Whole body</tissue>
    </source>
</reference>
<evidence type="ECO:0000313" key="13">
    <source>
        <dbReference type="Proteomes" id="UP001431783"/>
    </source>
</evidence>
<evidence type="ECO:0000256" key="5">
    <source>
        <dbReference type="ARBA" id="ARBA00022737"/>
    </source>
</evidence>
<dbReference type="Gene3D" id="1.50.40.10">
    <property type="entry name" value="Mitochondrial carrier domain"/>
    <property type="match status" value="1"/>
</dbReference>
<keyword evidence="6" id="KW-0999">Mitochondrion inner membrane</keyword>
<dbReference type="InterPro" id="IPR023395">
    <property type="entry name" value="MCP_dom_sf"/>
</dbReference>
<comment type="similarity">
    <text evidence="2 11">Belongs to the mitochondrial carrier (TC 2.A.29) family.</text>
</comment>
<dbReference type="GO" id="GO:0051724">
    <property type="term" value="F:NAD transmembrane transporter activity"/>
    <property type="evidence" value="ECO:0007669"/>
    <property type="project" value="TreeGrafter"/>
</dbReference>
<protein>
    <recommendedName>
        <fullName evidence="14">Mitochondrial carrier protein</fullName>
    </recommendedName>
</protein>
<dbReference type="EMBL" id="JARQZJ010000070">
    <property type="protein sequence ID" value="KAK9881750.1"/>
    <property type="molecule type" value="Genomic_DNA"/>
</dbReference>
<keyword evidence="5" id="KW-0677">Repeat</keyword>
<keyword evidence="4 10" id="KW-0812">Transmembrane</keyword>
<keyword evidence="3 11" id="KW-0813">Transport</keyword>
<evidence type="ECO:0000256" key="8">
    <source>
        <dbReference type="ARBA" id="ARBA00023128"/>
    </source>
</evidence>
<evidence type="ECO:0000256" key="10">
    <source>
        <dbReference type="PROSITE-ProRule" id="PRU00282"/>
    </source>
</evidence>
<keyword evidence="8" id="KW-0496">Mitochondrion</keyword>
<keyword evidence="9 10" id="KW-0472">Membrane</keyword>